<keyword evidence="3" id="KW-0472">Membrane</keyword>
<dbReference type="OrthoDB" id="3226at2759"/>
<keyword evidence="3" id="KW-0812">Transmembrane</keyword>
<evidence type="ECO:0000256" key="2">
    <source>
        <dbReference type="ARBA" id="ARBA00022679"/>
    </source>
</evidence>
<sequence length="328" mass="37466">MSIAATKHIQAHNMDILVISKIKYCFLMFLFSSTLSYCLFGFWTVNNKNKELKLCRDARHFFIGIQYAGRLGNKMFQYSAAYSIAKANNLSLLITENDELREYFSLSALRSQNNGMPLCSRQVKEEIPSGFSSSVMNITIKKNITLVGYFQSYKYWQDASDEIYEEFSFNEDVDEIASQFIAGVQTDTQINITLVGVHVRRADMSTPGAQADGYTVPRMSYFEKAMEYFRQNYTNVKFIICSDDIGWCEENMNFQDVIISKGHSPIVDLAILSKCNHNIISTGSFGWWGAYLAGGQTVYYGYWPKPGSQLSKTVVKNDYFPPQWIPML</sequence>
<dbReference type="Pfam" id="PF01531">
    <property type="entry name" value="Glyco_transf_11"/>
    <property type="match status" value="1"/>
</dbReference>
<dbReference type="GO" id="GO:0005975">
    <property type="term" value="P:carbohydrate metabolic process"/>
    <property type="evidence" value="ECO:0007669"/>
    <property type="project" value="InterPro"/>
</dbReference>
<evidence type="ECO:0000256" key="3">
    <source>
        <dbReference type="RuleBase" id="RU363129"/>
    </source>
</evidence>
<dbReference type="PANTHER" id="PTHR11927">
    <property type="entry name" value="GALACTOSIDE 2-L-FUCOSYLTRANSFERASE"/>
    <property type="match status" value="1"/>
</dbReference>
<dbReference type="GO" id="GO:0008107">
    <property type="term" value="F:galactoside 2-alpha-L-fucosyltransferase activity"/>
    <property type="evidence" value="ECO:0007669"/>
    <property type="project" value="InterPro"/>
</dbReference>
<keyword evidence="3" id="KW-1133">Transmembrane helix</keyword>
<keyword evidence="3" id="KW-0325">Glycoprotein</keyword>
<accession>A0A8S4PFY0</accession>
<dbReference type="AlphaFoldDB" id="A0A8S4PFY0"/>
<dbReference type="EC" id="2.4.1.-" evidence="3"/>
<protein>
    <recommendedName>
        <fullName evidence="3">L-Fucosyltransferase</fullName>
        <ecNumber evidence="3">2.4.1.-</ecNumber>
    </recommendedName>
</protein>
<keyword evidence="2 3" id="KW-0808">Transferase</keyword>
<comment type="similarity">
    <text evidence="3">Belongs to the glycosyltransferase 11 family.</text>
</comment>
<proteinExistence type="inferred from homology"/>
<keyword evidence="3" id="KW-0735">Signal-anchor</keyword>
<dbReference type="InterPro" id="IPR002516">
    <property type="entry name" value="Glyco_trans_11"/>
</dbReference>
<comment type="caution">
    <text evidence="4">The sequence shown here is derived from an EMBL/GenBank/DDBJ whole genome shotgun (WGS) entry which is preliminary data.</text>
</comment>
<gene>
    <name evidence="4" type="ORF">OFUS_LOCUS17408</name>
</gene>
<evidence type="ECO:0000313" key="5">
    <source>
        <dbReference type="Proteomes" id="UP000749559"/>
    </source>
</evidence>
<dbReference type="PANTHER" id="PTHR11927:SF9">
    <property type="entry name" value="L-FUCOSYLTRANSFERASE"/>
    <property type="match status" value="1"/>
</dbReference>
<feature type="transmembrane region" description="Helical" evidence="3">
    <location>
        <begin position="24"/>
        <end position="45"/>
    </location>
</feature>
<dbReference type="CDD" id="cd11301">
    <property type="entry name" value="Fut1_Fut2_like"/>
    <property type="match status" value="1"/>
</dbReference>
<reference evidence="4" key="1">
    <citation type="submission" date="2022-03" db="EMBL/GenBank/DDBJ databases">
        <authorList>
            <person name="Martin C."/>
        </authorList>
    </citation>
    <scope>NUCLEOTIDE SEQUENCE</scope>
</reference>
<comment type="pathway">
    <text evidence="3">Protein modification; protein glycosylation.</text>
</comment>
<evidence type="ECO:0000313" key="4">
    <source>
        <dbReference type="EMBL" id="CAH1792447.1"/>
    </source>
</evidence>
<name>A0A8S4PFY0_OWEFU</name>
<evidence type="ECO:0000256" key="1">
    <source>
        <dbReference type="ARBA" id="ARBA00022676"/>
    </source>
</evidence>
<comment type="subcellular location">
    <subcellularLocation>
        <location evidence="3">Golgi apparatus</location>
        <location evidence="3">Golgi stack membrane</location>
        <topology evidence="3">Single-pass type II membrane protein</topology>
    </subcellularLocation>
</comment>
<keyword evidence="5" id="KW-1185">Reference proteome</keyword>
<dbReference type="EMBL" id="CAIIXF020000008">
    <property type="protein sequence ID" value="CAH1792447.1"/>
    <property type="molecule type" value="Genomic_DNA"/>
</dbReference>
<keyword evidence="3" id="KW-0333">Golgi apparatus</keyword>
<keyword evidence="1 3" id="KW-0328">Glycosyltransferase</keyword>
<dbReference type="GO" id="GO:0032580">
    <property type="term" value="C:Golgi cisterna membrane"/>
    <property type="evidence" value="ECO:0007669"/>
    <property type="project" value="UniProtKB-SubCell"/>
</dbReference>
<dbReference type="Proteomes" id="UP000749559">
    <property type="component" value="Unassembled WGS sequence"/>
</dbReference>
<organism evidence="4 5">
    <name type="scientific">Owenia fusiformis</name>
    <name type="common">Polychaete worm</name>
    <dbReference type="NCBI Taxonomy" id="6347"/>
    <lineage>
        <taxon>Eukaryota</taxon>
        <taxon>Metazoa</taxon>
        <taxon>Spiralia</taxon>
        <taxon>Lophotrochozoa</taxon>
        <taxon>Annelida</taxon>
        <taxon>Polychaeta</taxon>
        <taxon>Sedentaria</taxon>
        <taxon>Canalipalpata</taxon>
        <taxon>Sabellida</taxon>
        <taxon>Oweniida</taxon>
        <taxon>Oweniidae</taxon>
        <taxon>Owenia</taxon>
    </lineage>
</organism>